<name>A0ABT0MM85_9GAMM</name>
<evidence type="ECO:0000256" key="2">
    <source>
        <dbReference type="ARBA" id="ARBA00010708"/>
    </source>
</evidence>
<dbReference type="InterPro" id="IPR000565">
    <property type="entry name" value="Topo_IIA_B"/>
</dbReference>
<feature type="binding site" evidence="13">
    <location>
        <position position="513"/>
    </location>
    <ligand>
        <name>Mg(2+)</name>
        <dbReference type="ChEBI" id="CHEBI:18420"/>
        <label>2</label>
    </ligand>
</feature>
<keyword evidence="6 13" id="KW-0479">Metal-binding</keyword>
<evidence type="ECO:0000313" key="15">
    <source>
        <dbReference type="EMBL" id="MCL1635996.1"/>
    </source>
</evidence>
<dbReference type="Gene3D" id="3.30.565.10">
    <property type="entry name" value="Histidine kinase-like ATPase, C-terminal domain"/>
    <property type="match status" value="1"/>
</dbReference>
<dbReference type="PRINTS" id="PR00418">
    <property type="entry name" value="TPI2FAMILY"/>
</dbReference>
<feature type="binding site" evidence="13">
    <location>
        <position position="511"/>
    </location>
    <ligand>
        <name>Mg(2+)</name>
        <dbReference type="ChEBI" id="CHEBI:18420"/>
        <label>1</label>
        <note>catalytic</note>
    </ligand>
</feature>
<dbReference type="Pfam" id="PF18053">
    <property type="entry name" value="GyrB_insert"/>
    <property type="match status" value="1"/>
</dbReference>
<comment type="caution">
    <text evidence="15">The sequence shown here is derived from an EMBL/GenBank/DDBJ whole genome shotgun (WGS) entry which is preliminary data.</text>
</comment>
<dbReference type="CDD" id="cd16928">
    <property type="entry name" value="HATPase_GyrB-like"/>
    <property type="match status" value="1"/>
</dbReference>
<comment type="subcellular location">
    <subcellularLocation>
        <location evidence="13">Cytoplasm</location>
    </subcellularLocation>
</comment>
<comment type="cofactor">
    <cofactor evidence="13">
        <name>Mg(2+)</name>
        <dbReference type="ChEBI" id="CHEBI:18420"/>
    </cofactor>
    <cofactor evidence="13">
        <name>Mn(2+)</name>
        <dbReference type="ChEBI" id="CHEBI:29035"/>
    </cofactor>
    <cofactor evidence="13">
        <name>Ca(2+)</name>
        <dbReference type="ChEBI" id="CHEBI:29108"/>
    </cofactor>
    <text evidence="13">Binds two Mg(2+) per subunit. The magnesium ions form salt bridges with both the protein and the DNA. Can also accept other divalent metal cations, such as Mn(2+) or Ca(2+).</text>
</comment>
<keyword evidence="11" id="KW-0238">DNA-binding</keyword>
<dbReference type="Gene3D" id="3.10.20.690">
    <property type="match status" value="1"/>
</dbReference>
<dbReference type="InterPro" id="IPR013506">
    <property type="entry name" value="Topo_IIA_bsu_dom2"/>
</dbReference>
<dbReference type="GO" id="GO:0003918">
    <property type="term" value="F:DNA topoisomerase type II (double strand cut, ATP-hydrolyzing) activity"/>
    <property type="evidence" value="ECO:0007669"/>
    <property type="project" value="UniProtKB-EC"/>
</dbReference>
<organism evidence="15 16">
    <name type="scientific">Luteimonas galliterrae</name>
    <dbReference type="NCBI Taxonomy" id="2940486"/>
    <lineage>
        <taxon>Bacteria</taxon>
        <taxon>Pseudomonadati</taxon>
        <taxon>Pseudomonadota</taxon>
        <taxon>Gammaproteobacteria</taxon>
        <taxon>Lysobacterales</taxon>
        <taxon>Lysobacteraceae</taxon>
        <taxon>Luteimonas</taxon>
    </lineage>
</organism>
<dbReference type="InterPro" id="IPR011557">
    <property type="entry name" value="GyrB"/>
</dbReference>
<comment type="similarity">
    <text evidence="2 13">Belongs to the type II topoisomerase GyrB family.</text>
</comment>
<dbReference type="Proteomes" id="UP001431217">
    <property type="component" value="Unassembled WGS sequence"/>
</dbReference>
<dbReference type="SUPFAM" id="SSF55874">
    <property type="entry name" value="ATPase domain of HSP90 chaperone/DNA topoisomerase II/histidine kinase"/>
    <property type="match status" value="1"/>
</dbReference>
<dbReference type="SUPFAM" id="SSF56719">
    <property type="entry name" value="Type II DNA topoisomerase"/>
    <property type="match status" value="1"/>
</dbReference>
<dbReference type="PANTHER" id="PTHR45866:SF1">
    <property type="entry name" value="DNA GYRASE SUBUNIT B, MITOCHONDRIAL"/>
    <property type="match status" value="1"/>
</dbReference>
<dbReference type="NCBIfam" id="TIGR01059">
    <property type="entry name" value="gyrB"/>
    <property type="match status" value="1"/>
</dbReference>
<keyword evidence="12 13" id="KW-0413">Isomerase</keyword>
<dbReference type="SMART" id="SM00387">
    <property type="entry name" value="HATPase_c"/>
    <property type="match status" value="1"/>
</dbReference>
<keyword evidence="10 13" id="KW-0799">Topoisomerase</keyword>
<dbReference type="Pfam" id="PF02518">
    <property type="entry name" value="HATPase_c"/>
    <property type="match status" value="1"/>
</dbReference>
<reference evidence="15 16" key="1">
    <citation type="submission" date="2022-05" db="EMBL/GenBank/DDBJ databases">
        <title>Luteimonas sp. SX5, whole genome shotgun sequencing project.</title>
        <authorList>
            <person name="Zhao G."/>
            <person name="Shen L."/>
        </authorList>
    </citation>
    <scope>NUCLEOTIDE SEQUENCE [LARGE SCALE GENOMIC DNA]</scope>
    <source>
        <strain evidence="15 16">SX5</strain>
    </source>
</reference>
<evidence type="ECO:0000256" key="10">
    <source>
        <dbReference type="ARBA" id="ARBA00023029"/>
    </source>
</evidence>
<dbReference type="Pfam" id="PF00204">
    <property type="entry name" value="DNA_gyraseB"/>
    <property type="match status" value="1"/>
</dbReference>
<dbReference type="InterPro" id="IPR014721">
    <property type="entry name" value="Ribsml_uS5_D2-typ_fold_subgr"/>
</dbReference>
<keyword evidence="9 13" id="KW-0460">Magnesium</keyword>
<dbReference type="InterPro" id="IPR018522">
    <property type="entry name" value="TopoIIA_CS"/>
</dbReference>
<dbReference type="SUPFAM" id="SSF54211">
    <property type="entry name" value="Ribosomal protein S5 domain 2-like"/>
    <property type="match status" value="1"/>
</dbReference>
<comment type="function">
    <text evidence="13">A type II topoisomerase that negatively supercoils closed circular double-stranded (ds) DNA in an ATP-dependent manner to modulate DNA topology and maintain chromosomes in an underwound state. Negative supercoiling favors strand separation, and DNA replication, transcription, recombination and repair, all of which involve strand separation. Also able to catalyze the interconversion of other topological isomers of dsDNA rings, including catenanes and knotted rings. Type II topoisomerases break and join 2 DNA strands simultaneously in an ATP-dependent manner.</text>
</comment>
<keyword evidence="7 13" id="KW-0547">Nucleotide-binding</keyword>
<dbReference type="InterPro" id="IPR001241">
    <property type="entry name" value="Topo_IIA"/>
</dbReference>
<comment type="catalytic activity">
    <reaction evidence="1 13">
        <text>ATP-dependent breakage, passage and rejoining of double-stranded DNA.</text>
        <dbReference type="EC" id="5.6.2.2"/>
    </reaction>
</comment>
<evidence type="ECO:0000256" key="12">
    <source>
        <dbReference type="ARBA" id="ARBA00023235"/>
    </source>
</evidence>
<dbReference type="CDD" id="cd03366">
    <property type="entry name" value="TOPRIM_TopoIIA_GyrB"/>
    <property type="match status" value="1"/>
</dbReference>
<evidence type="ECO:0000256" key="1">
    <source>
        <dbReference type="ARBA" id="ARBA00000185"/>
    </source>
</evidence>
<comment type="subunit">
    <text evidence="13">Heterotetramer, composed of two GyrA and two GyrB chains. In the heterotetramer, GyrA contains the active site tyrosine that forms a transient covalent intermediate with DNA, while GyrB binds cofactors and catalyzes ATP hydrolysis.</text>
</comment>
<dbReference type="NCBIfam" id="NF011501">
    <property type="entry name" value="PRK14939.1"/>
    <property type="match status" value="1"/>
</dbReference>
<dbReference type="PRINTS" id="PR01159">
    <property type="entry name" value="DNAGYRASEB"/>
</dbReference>
<dbReference type="InterPro" id="IPR006171">
    <property type="entry name" value="TOPRIM_dom"/>
</dbReference>
<dbReference type="NCBIfam" id="NF004189">
    <property type="entry name" value="PRK05644.1"/>
    <property type="match status" value="1"/>
</dbReference>
<dbReference type="EMBL" id="JAMBEP010000005">
    <property type="protein sequence ID" value="MCL1635996.1"/>
    <property type="molecule type" value="Genomic_DNA"/>
</dbReference>
<dbReference type="RefSeq" id="WP_249476004.1">
    <property type="nucleotide sequence ID" value="NZ_JAMBEP010000005.1"/>
</dbReference>
<dbReference type="HAMAP" id="MF_01898">
    <property type="entry name" value="GyrB"/>
    <property type="match status" value="1"/>
</dbReference>
<evidence type="ECO:0000256" key="13">
    <source>
        <dbReference type="HAMAP-Rule" id="MF_01898"/>
    </source>
</evidence>
<feature type="binding site" evidence="13">
    <location>
        <position position="511"/>
    </location>
    <ligand>
        <name>Mg(2+)</name>
        <dbReference type="ChEBI" id="CHEBI:18420"/>
        <label>2</label>
    </ligand>
</feature>
<dbReference type="SMART" id="SM00433">
    <property type="entry name" value="TOP2c"/>
    <property type="match status" value="1"/>
</dbReference>
<dbReference type="Pfam" id="PF21249">
    <property type="entry name" value="GyrB_hook"/>
    <property type="match status" value="1"/>
</dbReference>
<evidence type="ECO:0000259" key="14">
    <source>
        <dbReference type="PROSITE" id="PS50880"/>
    </source>
</evidence>
<keyword evidence="5 13" id="KW-0963">Cytoplasm</keyword>
<protein>
    <recommendedName>
        <fullName evidence="4 13">DNA gyrase subunit B</fullName>
        <ecNumber evidence="3 13">5.6.2.2</ecNumber>
    </recommendedName>
</protein>
<dbReference type="InterPro" id="IPR002288">
    <property type="entry name" value="DNA_gyrase_B_C"/>
</dbReference>
<dbReference type="InterPro" id="IPR036890">
    <property type="entry name" value="HATPase_C_sf"/>
</dbReference>
<evidence type="ECO:0000256" key="5">
    <source>
        <dbReference type="ARBA" id="ARBA00022490"/>
    </source>
</evidence>
<feature type="binding site" evidence="13">
    <location>
        <position position="437"/>
    </location>
    <ligand>
        <name>Mg(2+)</name>
        <dbReference type="ChEBI" id="CHEBI:18420"/>
        <label>1</label>
        <note>catalytic</note>
    </ligand>
</feature>
<dbReference type="Pfam" id="PF01751">
    <property type="entry name" value="Toprim"/>
    <property type="match status" value="1"/>
</dbReference>
<dbReference type="Pfam" id="PF00986">
    <property type="entry name" value="DNA_gyraseB_C"/>
    <property type="match status" value="1"/>
</dbReference>
<dbReference type="PROSITE" id="PS50880">
    <property type="entry name" value="TOPRIM"/>
    <property type="match status" value="1"/>
</dbReference>
<proteinExistence type="inferred from homology"/>
<accession>A0ABT0MM85</accession>
<keyword evidence="16" id="KW-1185">Reference proteome</keyword>
<evidence type="ECO:0000256" key="7">
    <source>
        <dbReference type="ARBA" id="ARBA00022741"/>
    </source>
</evidence>
<keyword evidence="8 13" id="KW-0067">ATP-binding</keyword>
<dbReference type="InterPro" id="IPR049353">
    <property type="entry name" value="GyrB_hook"/>
</dbReference>
<dbReference type="Gene3D" id="3.40.50.670">
    <property type="match status" value="2"/>
</dbReference>
<dbReference type="Gene3D" id="3.30.230.10">
    <property type="match status" value="1"/>
</dbReference>
<evidence type="ECO:0000256" key="3">
    <source>
        <dbReference type="ARBA" id="ARBA00012895"/>
    </source>
</evidence>
<dbReference type="InterPro" id="IPR020568">
    <property type="entry name" value="Ribosomal_Su5_D2-typ_SF"/>
</dbReference>
<feature type="site" description="Interaction with DNA" evidence="13">
    <location>
        <position position="462"/>
    </location>
</feature>
<gene>
    <name evidence="13 15" type="primary">gyrB</name>
    <name evidence="15" type="ORF">M2650_15335</name>
</gene>
<dbReference type="InterPro" id="IPR003594">
    <property type="entry name" value="HATPase_dom"/>
</dbReference>
<evidence type="ECO:0000256" key="9">
    <source>
        <dbReference type="ARBA" id="ARBA00022842"/>
    </source>
</evidence>
<dbReference type="InterPro" id="IPR041423">
    <property type="entry name" value="GyrB_insert"/>
</dbReference>
<dbReference type="InterPro" id="IPR013759">
    <property type="entry name" value="Topo_IIA_B_C"/>
</dbReference>
<dbReference type="PANTHER" id="PTHR45866">
    <property type="entry name" value="DNA GYRASE/TOPOISOMERASE SUBUNIT B"/>
    <property type="match status" value="1"/>
</dbReference>
<sequence>MSETTDDSTIPETPNQNYDSSKITVLRGLEAVRKRPGMYIGDVHDGTGLHHMVFEVVDNAIDEALAGHADDVVVRILEDGSVGVYDNGRGIPVDTHKEEGVSAAEVIMTVLHAGGKFDDNSYKVSGGLHGVGVSVVNALSEHLWLDVWRDGYHWQQEYALGEPLYPLKQLEASDKRGTLLRFKPAAEIFTDVEFHYDILAKRLRELSFLNSGVKITLIDERGEGRTDLFQYEGGIRSFVEHLAQLKTPLHPNVISVTGEQNGITVDVALQWTDAYQETMFCFTNNIPQKDGGTHLIGFRAALTRTLTNYIEQNGIAKQAKITLSGDDMREGMIAVLSVKVPDPSFSSQTKEKLVSSEVRPVVESTFGARLEEFLQEHPNEARAITGKIIDAARAREAARKARDLTRRKGALDIAGLPGKLADCQEKDPALSELFIVEGDSAGGSAKQGRNRKNQAVLPLRGKILNVERARFDRMLASAEVGTLITALGTGIGKDEYNPDKLRYHRIIIMTDADVDGSHIRTLLLTFFYRQMPELIERGHVYIGLPPLYKLKQGKQELYLKDDAALNAYLAGNAVENASLIPAAGEPPITGAALEKLLLAYAGARETIARNTHRYDPIVLESLIDFTPLDAARLAENTDEQHELEALQARLNRGGIGGPRYALTLQPPRDDRPGALLVTRKHMGQEMVQVLSLSAFESGELRPLREAAAVLHGLIREGAQIVRGGKSQPVASFAEVQAWLLEEAKKGRSIQRFKGLGEMNPEQLWDTTVNPDTRRLLQVRIEDAVAADQIFSTLMGDVVEPRREFIEDNALKVANLDV</sequence>
<dbReference type="EC" id="5.6.2.2" evidence="3 13"/>
<feature type="domain" description="Toprim" evidence="14">
    <location>
        <begin position="431"/>
        <end position="546"/>
    </location>
</feature>
<dbReference type="PROSITE" id="PS00177">
    <property type="entry name" value="TOPOISOMERASE_II"/>
    <property type="match status" value="1"/>
</dbReference>
<dbReference type="InterPro" id="IPR034160">
    <property type="entry name" value="TOPRIM_GyrB"/>
</dbReference>
<evidence type="ECO:0000256" key="8">
    <source>
        <dbReference type="ARBA" id="ARBA00022840"/>
    </source>
</evidence>
<evidence type="ECO:0000256" key="4">
    <source>
        <dbReference type="ARBA" id="ARBA00019166"/>
    </source>
</evidence>
<evidence type="ECO:0000256" key="11">
    <source>
        <dbReference type="ARBA" id="ARBA00023125"/>
    </source>
</evidence>
<comment type="miscellaneous">
    <text evidence="13">Few gyrases are as efficient as E.coli at forming negative supercoils. Not all organisms have 2 type II topoisomerases; in organisms with a single type II topoisomerase this enzyme also has to decatenate newly replicated chromosomes.</text>
</comment>
<evidence type="ECO:0000313" key="16">
    <source>
        <dbReference type="Proteomes" id="UP001431217"/>
    </source>
</evidence>
<dbReference type="InterPro" id="IPR013760">
    <property type="entry name" value="Topo_IIA-like_dom_sf"/>
</dbReference>
<dbReference type="CDD" id="cd00822">
    <property type="entry name" value="TopoII_Trans_DNA_gyrase"/>
    <property type="match status" value="1"/>
</dbReference>
<feature type="site" description="Interaction with DNA" evidence="13">
    <location>
        <position position="465"/>
    </location>
</feature>
<evidence type="ECO:0000256" key="6">
    <source>
        <dbReference type="ARBA" id="ARBA00022723"/>
    </source>
</evidence>